<evidence type="ECO:0000313" key="2">
    <source>
        <dbReference type="EMBL" id="WPU96971.1"/>
    </source>
</evidence>
<dbReference type="InterPro" id="IPR013740">
    <property type="entry name" value="Redoxin"/>
</dbReference>
<sequence>MQKTNRVSGEKAPELNIPLWIDKTGKKLNKPILLADFPGAFIVLFCFQSWCRGCHLKGFPSLQRMTNALKGNDKVVFLAIQTVFEGRDINTAEKLIEMQKKYNLEIPFGQDDGDASTNNISDIMFNYRTGGTPWFIFIDKNRNIVFSDFHLNVENAIEFLENYKP</sequence>
<keyword evidence="3" id="KW-1185">Reference proteome</keyword>
<dbReference type="Proteomes" id="UP001324380">
    <property type="component" value="Chromosome"/>
</dbReference>
<evidence type="ECO:0000259" key="1">
    <source>
        <dbReference type="PROSITE" id="PS51352"/>
    </source>
</evidence>
<dbReference type="Gene3D" id="3.40.30.10">
    <property type="entry name" value="Glutaredoxin"/>
    <property type="match status" value="1"/>
</dbReference>
<dbReference type="InterPro" id="IPR036249">
    <property type="entry name" value="Thioredoxin-like_sf"/>
</dbReference>
<gene>
    <name evidence="2" type="ORF">SNE25_15730</name>
</gene>
<dbReference type="EMBL" id="CP139558">
    <property type="protein sequence ID" value="WPU96971.1"/>
    <property type="molecule type" value="Genomic_DNA"/>
</dbReference>
<feature type="domain" description="Thioredoxin" evidence="1">
    <location>
        <begin position="6"/>
        <end position="165"/>
    </location>
</feature>
<dbReference type="PROSITE" id="PS51352">
    <property type="entry name" value="THIOREDOXIN_2"/>
    <property type="match status" value="1"/>
</dbReference>
<evidence type="ECO:0000313" key="3">
    <source>
        <dbReference type="Proteomes" id="UP001324380"/>
    </source>
</evidence>
<dbReference type="SUPFAM" id="SSF52833">
    <property type="entry name" value="Thioredoxin-like"/>
    <property type="match status" value="1"/>
</dbReference>
<name>A0ABZ0TV45_9SPHI</name>
<proteinExistence type="predicted"/>
<reference evidence="2 3" key="1">
    <citation type="submission" date="2023-11" db="EMBL/GenBank/DDBJ databases">
        <title>Analysis of the Genomes of Mucilaginibacter gossypii cycad 4 and M. sabulilitoris SNA2: microbes with the potential for plant growth promotion.</title>
        <authorList>
            <person name="Hirsch A.M."/>
            <person name="Humm E."/>
            <person name="Rubbi M."/>
            <person name="Del Vecchio G."/>
            <person name="Ha S.M."/>
            <person name="Pellegrini M."/>
            <person name="Gunsalus R.P."/>
        </authorList>
    </citation>
    <scope>NUCLEOTIDE SEQUENCE [LARGE SCALE GENOMIC DNA]</scope>
    <source>
        <strain evidence="2 3">SNA2</strain>
    </source>
</reference>
<dbReference type="Pfam" id="PF08534">
    <property type="entry name" value="Redoxin"/>
    <property type="match status" value="1"/>
</dbReference>
<dbReference type="PANTHER" id="PTHR42852:SF13">
    <property type="entry name" value="PROTEIN DIPZ"/>
    <property type="match status" value="1"/>
</dbReference>
<dbReference type="PANTHER" id="PTHR42852">
    <property type="entry name" value="THIOL:DISULFIDE INTERCHANGE PROTEIN DSBE"/>
    <property type="match status" value="1"/>
</dbReference>
<protein>
    <submittedName>
        <fullName evidence="2">Redoxin family protein</fullName>
    </submittedName>
</protein>
<dbReference type="RefSeq" id="WP_321566057.1">
    <property type="nucleotide sequence ID" value="NZ_CP139558.1"/>
</dbReference>
<dbReference type="InterPro" id="IPR013766">
    <property type="entry name" value="Thioredoxin_domain"/>
</dbReference>
<organism evidence="2 3">
    <name type="scientific">Mucilaginibacter sabulilitoris</name>
    <dbReference type="NCBI Taxonomy" id="1173583"/>
    <lineage>
        <taxon>Bacteria</taxon>
        <taxon>Pseudomonadati</taxon>
        <taxon>Bacteroidota</taxon>
        <taxon>Sphingobacteriia</taxon>
        <taxon>Sphingobacteriales</taxon>
        <taxon>Sphingobacteriaceae</taxon>
        <taxon>Mucilaginibacter</taxon>
    </lineage>
</organism>
<accession>A0ABZ0TV45</accession>
<dbReference type="InterPro" id="IPR050553">
    <property type="entry name" value="Thioredoxin_ResA/DsbE_sf"/>
</dbReference>